<evidence type="ECO:0000313" key="2">
    <source>
        <dbReference type="Proteomes" id="UP000316621"/>
    </source>
</evidence>
<dbReference type="GO" id="GO:0005829">
    <property type="term" value="C:cytosol"/>
    <property type="evidence" value="ECO:0007669"/>
    <property type="project" value="TreeGrafter"/>
</dbReference>
<dbReference type="InterPro" id="IPR011322">
    <property type="entry name" value="N-reg_PII-like_a/b"/>
</dbReference>
<protein>
    <submittedName>
        <fullName evidence="1">Uncharacterized protein</fullName>
    </submittedName>
</protein>
<gene>
    <name evidence="1" type="ORF">C5167_003789</name>
</gene>
<dbReference type="Proteomes" id="UP000316621">
    <property type="component" value="Chromosome 9"/>
</dbReference>
<sequence>MSLVKLSLLQCIAMSFFPYPPLRQPDEVIVRIISWVTCYSGSLHYLGNASIVPVIQAQTTPGYMPHSQFYKIEAILRPCRVEQVSLVEEVIAKIIEEARTGEIGDGKIFYAERLSKFG</sequence>
<dbReference type="GO" id="GO:0006808">
    <property type="term" value="P:regulation of nitrogen utilization"/>
    <property type="evidence" value="ECO:0007669"/>
    <property type="project" value="InterPro"/>
</dbReference>
<keyword evidence="2" id="KW-1185">Reference proteome</keyword>
<dbReference type="STRING" id="3469.A0A4Y7L5C3"/>
<dbReference type="AlphaFoldDB" id="A0A4Y7L5C3"/>
<dbReference type="PANTHER" id="PTHR30115">
    <property type="entry name" value="NITROGEN REGULATORY PROTEIN P-II"/>
    <property type="match status" value="1"/>
</dbReference>
<dbReference type="SUPFAM" id="SSF54913">
    <property type="entry name" value="GlnB-like"/>
    <property type="match status" value="1"/>
</dbReference>
<dbReference type="InterPro" id="IPR002187">
    <property type="entry name" value="N-reg_PII"/>
</dbReference>
<dbReference type="InterPro" id="IPR015867">
    <property type="entry name" value="N-reg_PII/ATP_PRibTrfase_C"/>
</dbReference>
<dbReference type="PANTHER" id="PTHR30115:SF11">
    <property type="entry name" value="NITROGEN REGULATORY PROTEIN P-II HOMOLOG"/>
    <property type="match status" value="1"/>
</dbReference>
<name>A0A4Y7L5C3_PAPSO</name>
<proteinExistence type="predicted"/>
<dbReference type="Gene3D" id="3.30.70.120">
    <property type="match status" value="1"/>
</dbReference>
<dbReference type="Gramene" id="RZC79581">
    <property type="protein sequence ID" value="RZC79581"/>
    <property type="gene ID" value="C5167_003789"/>
</dbReference>
<reference evidence="1 2" key="1">
    <citation type="journal article" date="2018" name="Science">
        <title>The opium poppy genome and morphinan production.</title>
        <authorList>
            <person name="Guo L."/>
            <person name="Winzer T."/>
            <person name="Yang X."/>
            <person name="Li Y."/>
            <person name="Ning Z."/>
            <person name="He Z."/>
            <person name="Teodor R."/>
            <person name="Lu Y."/>
            <person name="Bowser T.A."/>
            <person name="Graham I.A."/>
            <person name="Ye K."/>
        </authorList>
    </citation>
    <scope>NUCLEOTIDE SEQUENCE [LARGE SCALE GENOMIC DNA]</scope>
    <source>
        <strain evidence="2">cv. HN1</strain>
        <tissue evidence="1">Leaves</tissue>
    </source>
</reference>
<accession>A0A4Y7L5C3</accession>
<dbReference type="GO" id="GO:0005524">
    <property type="term" value="F:ATP binding"/>
    <property type="evidence" value="ECO:0007669"/>
    <property type="project" value="TreeGrafter"/>
</dbReference>
<organism evidence="1 2">
    <name type="scientific">Papaver somniferum</name>
    <name type="common">Opium poppy</name>
    <dbReference type="NCBI Taxonomy" id="3469"/>
    <lineage>
        <taxon>Eukaryota</taxon>
        <taxon>Viridiplantae</taxon>
        <taxon>Streptophyta</taxon>
        <taxon>Embryophyta</taxon>
        <taxon>Tracheophyta</taxon>
        <taxon>Spermatophyta</taxon>
        <taxon>Magnoliopsida</taxon>
        <taxon>Ranunculales</taxon>
        <taxon>Papaveraceae</taxon>
        <taxon>Papaveroideae</taxon>
        <taxon>Papaver</taxon>
    </lineage>
</organism>
<dbReference type="GO" id="GO:0030234">
    <property type="term" value="F:enzyme regulator activity"/>
    <property type="evidence" value="ECO:0007669"/>
    <property type="project" value="InterPro"/>
</dbReference>
<evidence type="ECO:0000313" key="1">
    <source>
        <dbReference type="EMBL" id="RZC79581.1"/>
    </source>
</evidence>
<dbReference type="GO" id="GO:0009534">
    <property type="term" value="C:chloroplast thylakoid"/>
    <property type="evidence" value="ECO:0007669"/>
    <property type="project" value="TreeGrafter"/>
</dbReference>
<dbReference type="EMBL" id="CM010723">
    <property type="protein sequence ID" value="RZC79581.1"/>
    <property type="molecule type" value="Genomic_DNA"/>
</dbReference>